<evidence type="ECO:0000259" key="8">
    <source>
        <dbReference type="Pfam" id="PF00460"/>
    </source>
</evidence>
<accession>W2UZ80</accession>
<dbReference type="NCBIfam" id="TIGR03506">
    <property type="entry name" value="FlgEFG_subfam"/>
    <property type="match status" value="2"/>
</dbReference>
<dbReference type="SUPFAM" id="SSF117143">
    <property type="entry name" value="Flagellar hook protein flgE"/>
    <property type="match status" value="1"/>
</dbReference>
<dbReference type="Pfam" id="PF06429">
    <property type="entry name" value="Flg_bbr_C"/>
    <property type="match status" value="1"/>
</dbReference>
<dbReference type="AlphaFoldDB" id="W2UZ80"/>
<evidence type="ECO:0000256" key="5">
    <source>
        <dbReference type="ARBA" id="ARBA00032912"/>
    </source>
</evidence>
<name>W2UZ80_9RICK</name>
<dbReference type="Pfam" id="PF00460">
    <property type="entry name" value="Flg_bb_rod"/>
    <property type="match status" value="1"/>
</dbReference>
<feature type="domain" description="Flagellar hook protein FlgE/F/G-like D1" evidence="10">
    <location>
        <begin position="97"/>
        <end position="159"/>
    </location>
</feature>
<evidence type="ECO:0000313" key="11">
    <source>
        <dbReference type="EMBL" id="ETO91254.1"/>
    </source>
</evidence>
<dbReference type="STRING" id="1401685.P857_748"/>
<proteinExistence type="inferred from homology"/>
<dbReference type="PATRIC" id="fig|1401685.3.peg.883"/>
<sequence>MADLTLYTATTGLKAQQLSLDVLSNDLSNVKTPGYKTSFIAFADLAYIEKTRASNSAEENNVFPMNIQIGTGVRPVAISRVATQGAVEETNMPLHIAIDGKGFFPVLNEVSGQEYYTRSGLFTLDSDGRIVTSDGHVLQPEITISDTVDSIVINKYGAVFEVFDNVEVEIGQIELAKFINEDGLQNIGNNLFSETTASGVPIVEEPGTADMGFLMQNYLEASNVDSLDTMLNLVSTQRTYEQLLKVISTYNDLLQKLNNSYGS</sequence>
<dbReference type="PANTHER" id="PTHR30435:SF19">
    <property type="entry name" value="FLAGELLAR BASAL-BODY ROD PROTEIN FLGG"/>
    <property type="match status" value="1"/>
</dbReference>
<evidence type="ECO:0000256" key="4">
    <source>
        <dbReference type="ARBA" id="ARBA00023143"/>
    </source>
</evidence>
<dbReference type="GO" id="GO:0071978">
    <property type="term" value="P:bacterial-type flagellum-dependent swarming motility"/>
    <property type="evidence" value="ECO:0007669"/>
    <property type="project" value="TreeGrafter"/>
</dbReference>
<dbReference type="EMBL" id="AXCJ01000008">
    <property type="protein sequence ID" value="ETO91254.1"/>
    <property type="molecule type" value="Genomic_DNA"/>
</dbReference>
<organism evidence="11 12">
    <name type="scientific">Candidatus Xenolissoclinum pacificiensis L6</name>
    <dbReference type="NCBI Taxonomy" id="1401685"/>
    <lineage>
        <taxon>Bacteria</taxon>
        <taxon>Pseudomonadati</taxon>
        <taxon>Pseudomonadota</taxon>
        <taxon>Alphaproteobacteria</taxon>
        <taxon>Rickettsiales</taxon>
        <taxon>Anaplasmataceae</taxon>
        <taxon>Candidatus Xenolissoclinum</taxon>
    </lineage>
</organism>
<gene>
    <name evidence="11" type="primary">flgG</name>
    <name evidence="11" type="ORF">P857_748</name>
</gene>
<evidence type="ECO:0000256" key="6">
    <source>
        <dbReference type="NCBIfam" id="TIGR02488"/>
    </source>
</evidence>
<keyword evidence="11" id="KW-0969">Cilium</keyword>
<evidence type="ECO:0000259" key="9">
    <source>
        <dbReference type="Pfam" id="PF06429"/>
    </source>
</evidence>
<dbReference type="InterPro" id="IPR001444">
    <property type="entry name" value="Flag_bb_rod_N"/>
</dbReference>
<keyword evidence="11" id="KW-0282">Flagellum</keyword>
<dbReference type="InterPro" id="IPR037925">
    <property type="entry name" value="FlgE/F/G-like"/>
</dbReference>
<reference evidence="11 12" key="1">
    <citation type="journal article" date="2013" name="PLoS ONE">
        <title>Bacterial endosymbiosis in a chordate host: long-term co-evolution and conservation of secondary metabolism.</title>
        <authorList>
            <person name="Kwan J.C."/>
            <person name="Schmidt E.W."/>
        </authorList>
    </citation>
    <scope>NUCLEOTIDE SEQUENCE [LARGE SCALE GENOMIC DNA]</scope>
    <source>
        <strain evidence="12">L6</strain>
    </source>
</reference>
<evidence type="ECO:0000256" key="1">
    <source>
        <dbReference type="ARBA" id="ARBA00004117"/>
    </source>
</evidence>
<comment type="subunit">
    <text evidence="7">The basal body constitutes a major portion of the flagellar organelle and consists of four rings (L,P,S, and M) mounted on a central rod. The rod consists of about 26 subunits of FlgG in the distal portion, and FlgB, FlgC and FlgF are thought to build up the proximal portion of the rod with about 6 subunits each.</text>
</comment>
<dbReference type="InterPro" id="IPR010930">
    <property type="entry name" value="Flg_bb/hook_C_dom"/>
</dbReference>
<comment type="caution">
    <text evidence="11">The sequence shown here is derived from an EMBL/GenBank/DDBJ whole genome shotgun (WGS) entry which is preliminary data.</text>
</comment>
<feature type="domain" description="Flagellar basal-body/hook protein C-terminal" evidence="9">
    <location>
        <begin position="215"/>
        <end position="259"/>
    </location>
</feature>
<dbReference type="InterPro" id="IPR053967">
    <property type="entry name" value="LlgE_F_G-like_D1"/>
</dbReference>
<comment type="subcellular location">
    <subcellularLocation>
        <location evidence="1 7">Bacterial flagellum basal body</location>
    </subcellularLocation>
</comment>
<dbReference type="NCBIfam" id="TIGR02488">
    <property type="entry name" value="flgG_G_neg"/>
    <property type="match status" value="1"/>
</dbReference>
<protein>
    <recommendedName>
        <fullName evidence="3 6">Flagellar basal-body rod protein FlgG</fullName>
    </recommendedName>
    <alternativeName>
        <fullName evidence="5 7">Distal rod protein</fullName>
    </alternativeName>
</protein>
<comment type="similarity">
    <text evidence="2 7">Belongs to the flagella basal body rod proteins family.</text>
</comment>
<dbReference type="InterPro" id="IPR020013">
    <property type="entry name" value="Flagellar_FlgE/F/G"/>
</dbReference>
<keyword evidence="4 7" id="KW-0975">Bacterial flagellum</keyword>
<dbReference type="GO" id="GO:0009426">
    <property type="term" value="C:bacterial-type flagellum basal body, distal rod"/>
    <property type="evidence" value="ECO:0007669"/>
    <property type="project" value="UniProtKB-UniRule"/>
</dbReference>
<dbReference type="InterPro" id="IPR012834">
    <property type="entry name" value="FlgG_G_neg"/>
</dbReference>
<evidence type="ECO:0000313" key="12">
    <source>
        <dbReference type="Proteomes" id="UP000018951"/>
    </source>
</evidence>
<evidence type="ECO:0000256" key="3">
    <source>
        <dbReference type="ARBA" id="ARBA00017948"/>
    </source>
</evidence>
<dbReference type="PANTHER" id="PTHR30435">
    <property type="entry name" value="FLAGELLAR PROTEIN"/>
    <property type="match status" value="1"/>
</dbReference>
<evidence type="ECO:0000259" key="10">
    <source>
        <dbReference type="Pfam" id="PF22692"/>
    </source>
</evidence>
<feature type="domain" description="Flagellar basal body rod protein N-terminal" evidence="8">
    <location>
        <begin position="6"/>
        <end position="36"/>
    </location>
</feature>
<dbReference type="Pfam" id="PF22692">
    <property type="entry name" value="LlgE_F_G_D1"/>
    <property type="match status" value="1"/>
</dbReference>
<dbReference type="Proteomes" id="UP000018951">
    <property type="component" value="Unassembled WGS sequence"/>
</dbReference>
<keyword evidence="11" id="KW-0966">Cell projection</keyword>
<evidence type="ECO:0000256" key="2">
    <source>
        <dbReference type="ARBA" id="ARBA00009677"/>
    </source>
</evidence>
<keyword evidence="12" id="KW-1185">Reference proteome</keyword>
<evidence type="ECO:0000256" key="7">
    <source>
        <dbReference type="RuleBase" id="RU362116"/>
    </source>
</evidence>